<dbReference type="EMBL" id="BSUL01000001">
    <property type="protein sequence ID" value="GMA28671.1"/>
    <property type="molecule type" value="Genomic_DNA"/>
</dbReference>
<accession>A0AA37UPC8</accession>
<keyword evidence="2" id="KW-1185">Reference proteome</keyword>
<proteinExistence type="predicted"/>
<protein>
    <recommendedName>
        <fullName evidence="3">Glycosyltransferase</fullName>
    </recommendedName>
</protein>
<dbReference type="Proteomes" id="UP001157160">
    <property type="component" value="Unassembled WGS sequence"/>
</dbReference>
<dbReference type="AlphaFoldDB" id="A0AA37UPC8"/>
<dbReference type="InterPro" id="IPR029044">
    <property type="entry name" value="Nucleotide-diphossugar_trans"/>
</dbReference>
<dbReference type="RefSeq" id="WP_284232050.1">
    <property type="nucleotide sequence ID" value="NZ_BSUL01000001.1"/>
</dbReference>
<organism evidence="1 2">
    <name type="scientific">Arenivirga flava</name>
    <dbReference type="NCBI Taxonomy" id="1930060"/>
    <lineage>
        <taxon>Bacteria</taxon>
        <taxon>Bacillati</taxon>
        <taxon>Actinomycetota</taxon>
        <taxon>Actinomycetes</taxon>
        <taxon>Micrococcales</taxon>
        <taxon>Microbacteriaceae</taxon>
        <taxon>Arenivirga</taxon>
    </lineage>
</organism>
<dbReference type="SUPFAM" id="SSF53448">
    <property type="entry name" value="Nucleotide-diphospho-sugar transferases"/>
    <property type="match status" value="1"/>
</dbReference>
<dbReference type="Gene3D" id="3.90.550.10">
    <property type="entry name" value="Spore Coat Polysaccharide Biosynthesis Protein SpsA, Chain A"/>
    <property type="match status" value="1"/>
</dbReference>
<evidence type="ECO:0000313" key="2">
    <source>
        <dbReference type="Proteomes" id="UP001157160"/>
    </source>
</evidence>
<sequence>MTARTAVLTTASSARLEHLERQQRFLAREAAHLRVIAWLDAAPPPDLPGAIVVHVPPGRHGLRVGAGRNAAAAAALEAGAKLLVLLDVDCLPGPDLLRRYAGASAAHPTALLCGPVTYLPEGCARSERIRWAR</sequence>
<reference evidence="1 2" key="1">
    <citation type="journal article" date="2014" name="Int. J. Syst. Evol. Microbiol.">
        <title>Complete genome sequence of Corynebacterium casei LMG S-19264T (=DSM 44701T), isolated from a smear-ripened cheese.</title>
        <authorList>
            <consortium name="US DOE Joint Genome Institute (JGI-PGF)"/>
            <person name="Walter F."/>
            <person name="Albersmeier A."/>
            <person name="Kalinowski J."/>
            <person name="Ruckert C."/>
        </authorList>
    </citation>
    <scope>NUCLEOTIDE SEQUENCE [LARGE SCALE GENOMIC DNA]</scope>
    <source>
        <strain evidence="1 2">NBRC 112289</strain>
    </source>
</reference>
<gene>
    <name evidence="1" type="ORF">GCM10025874_19240</name>
</gene>
<name>A0AA37UPC8_9MICO</name>
<comment type="caution">
    <text evidence="1">The sequence shown here is derived from an EMBL/GenBank/DDBJ whole genome shotgun (WGS) entry which is preliminary data.</text>
</comment>
<evidence type="ECO:0000313" key="1">
    <source>
        <dbReference type="EMBL" id="GMA28671.1"/>
    </source>
</evidence>
<evidence type="ECO:0008006" key="3">
    <source>
        <dbReference type="Google" id="ProtNLM"/>
    </source>
</evidence>